<keyword evidence="5 7" id="KW-1133">Transmembrane helix</keyword>
<accession>A0ABU0DEU1</accession>
<evidence type="ECO:0000256" key="5">
    <source>
        <dbReference type="ARBA" id="ARBA00022989"/>
    </source>
</evidence>
<dbReference type="InterPro" id="IPR003370">
    <property type="entry name" value="Chromate_transpt"/>
</dbReference>
<feature type="transmembrane region" description="Helical" evidence="7">
    <location>
        <begin position="130"/>
        <end position="149"/>
    </location>
</feature>
<feature type="transmembrane region" description="Helical" evidence="7">
    <location>
        <begin position="32"/>
        <end position="52"/>
    </location>
</feature>
<evidence type="ECO:0000256" key="4">
    <source>
        <dbReference type="ARBA" id="ARBA00022692"/>
    </source>
</evidence>
<evidence type="ECO:0000256" key="2">
    <source>
        <dbReference type="ARBA" id="ARBA00005262"/>
    </source>
</evidence>
<evidence type="ECO:0000313" key="8">
    <source>
        <dbReference type="EMBL" id="MDQ0346934.1"/>
    </source>
</evidence>
<dbReference type="EMBL" id="JAUSUH010000002">
    <property type="protein sequence ID" value="MDQ0346934.1"/>
    <property type="molecule type" value="Genomic_DNA"/>
</dbReference>
<name>A0ABU0DEU1_9HYPH</name>
<keyword evidence="3" id="KW-1003">Cell membrane</keyword>
<dbReference type="InterPro" id="IPR052518">
    <property type="entry name" value="CHR_Transporter"/>
</dbReference>
<protein>
    <submittedName>
        <fullName evidence="8">Chromate transporter</fullName>
    </submittedName>
</protein>
<reference evidence="8 9" key="1">
    <citation type="submission" date="2023-07" db="EMBL/GenBank/DDBJ databases">
        <title>Genomic Encyclopedia of Type Strains, Phase IV (KMG-IV): sequencing the most valuable type-strain genomes for metagenomic binning, comparative biology and taxonomic classification.</title>
        <authorList>
            <person name="Goeker M."/>
        </authorList>
    </citation>
    <scope>NUCLEOTIDE SEQUENCE [LARGE SCALE GENOMIC DNA]</scope>
    <source>
        <strain evidence="8 9">DSM 1277</strain>
    </source>
</reference>
<organism evidence="8 9">
    <name type="scientific">Ancylobacter vacuolatus</name>
    <dbReference type="NCBI Taxonomy" id="223389"/>
    <lineage>
        <taxon>Bacteria</taxon>
        <taxon>Pseudomonadati</taxon>
        <taxon>Pseudomonadota</taxon>
        <taxon>Alphaproteobacteria</taxon>
        <taxon>Hyphomicrobiales</taxon>
        <taxon>Xanthobacteraceae</taxon>
        <taxon>Ancylobacter</taxon>
    </lineage>
</organism>
<evidence type="ECO:0000256" key="3">
    <source>
        <dbReference type="ARBA" id="ARBA00022475"/>
    </source>
</evidence>
<evidence type="ECO:0000256" key="6">
    <source>
        <dbReference type="ARBA" id="ARBA00023136"/>
    </source>
</evidence>
<gene>
    <name evidence="8" type="ORF">J2S76_001351</name>
</gene>
<comment type="subcellular location">
    <subcellularLocation>
        <location evidence="1">Cell membrane</location>
        <topology evidence="1">Multi-pass membrane protein</topology>
    </subcellularLocation>
</comment>
<dbReference type="PANTHER" id="PTHR43663:SF1">
    <property type="entry name" value="CHROMATE TRANSPORTER"/>
    <property type="match status" value="1"/>
</dbReference>
<feature type="transmembrane region" description="Helical" evidence="7">
    <location>
        <begin position="161"/>
        <end position="186"/>
    </location>
</feature>
<evidence type="ECO:0000313" key="9">
    <source>
        <dbReference type="Proteomes" id="UP001238467"/>
    </source>
</evidence>
<dbReference type="RefSeq" id="WP_307058752.1">
    <property type="nucleotide sequence ID" value="NZ_JAUSUH010000002.1"/>
</dbReference>
<sequence>MSPPLPPVPGAAPAAEAPPAYAVPQDVRLWDIFVTFLLIGAISFGGGVVAYLRASLVLKKGWLDEEHFLSALEIAQALPGLNATNMSIIVGDRLRGVAGSIVAFTGMTLPGGSMVLALGVAYAANAHNPYVNAALVGVGAAAVGMLSAVTLQIGHKQLGQMLNVAIIAATVLMVSFLHISLVWVLLTVGPVAVFLFRPRKGDSGEGEGEAS</sequence>
<keyword evidence="4 7" id="KW-0812">Transmembrane</keyword>
<dbReference type="Pfam" id="PF02417">
    <property type="entry name" value="Chromate_transp"/>
    <property type="match status" value="1"/>
</dbReference>
<comment type="similarity">
    <text evidence="2">Belongs to the chromate ion transporter (CHR) (TC 2.A.51) family.</text>
</comment>
<feature type="transmembrane region" description="Helical" evidence="7">
    <location>
        <begin position="101"/>
        <end position="124"/>
    </location>
</feature>
<keyword evidence="6 7" id="KW-0472">Membrane</keyword>
<evidence type="ECO:0000256" key="1">
    <source>
        <dbReference type="ARBA" id="ARBA00004651"/>
    </source>
</evidence>
<dbReference type="PANTHER" id="PTHR43663">
    <property type="entry name" value="CHROMATE TRANSPORT PROTEIN-RELATED"/>
    <property type="match status" value="1"/>
</dbReference>
<proteinExistence type="inferred from homology"/>
<evidence type="ECO:0000256" key="7">
    <source>
        <dbReference type="SAM" id="Phobius"/>
    </source>
</evidence>
<keyword evidence="9" id="KW-1185">Reference proteome</keyword>
<dbReference type="Proteomes" id="UP001238467">
    <property type="component" value="Unassembled WGS sequence"/>
</dbReference>
<comment type="caution">
    <text evidence="8">The sequence shown here is derived from an EMBL/GenBank/DDBJ whole genome shotgun (WGS) entry which is preliminary data.</text>
</comment>